<dbReference type="SUPFAM" id="SSF74653">
    <property type="entry name" value="TolA/TonB C-terminal domain"/>
    <property type="match status" value="1"/>
</dbReference>
<name>A0AA91U0H4_9GAMM</name>
<dbReference type="Pfam" id="PF13103">
    <property type="entry name" value="TonB_2"/>
    <property type="match status" value="1"/>
</dbReference>
<evidence type="ECO:0000256" key="2">
    <source>
        <dbReference type="ARBA" id="ARBA00022692"/>
    </source>
</evidence>
<gene>
    <name evidence="5" type="ORF">CO192_16870</name>
</gene>
<keyword evidence="4" id="KW-0472">Membrane</keyword>
<keyword evidence="2" id="KW-0812">Transmembrane</keyword>
<comment type="caution">
    <text evidence="5">The sequence shown here is derived from an EMBL/GenBank/DDBJ whole genome shotgun (WGS) entry which is preliminary data.</text>
</comment>
<evidence type="ECO:0000313" key="6">
    <source>
        <dbReference type="Proteomes" id="UP000243750"/>
    </source>
</evidence>
<evidence type="ECO:0000256" key="1">
    <source>
        <dbReference type="ARBA" id="ARBA00004167"/>
    </source>
</evidence>
<dbReference type="AlphaFoldDB" id="A0AA91U0H4"/>
<evidence type="ECO:0000256" key="3">
    <source>
        <dbReference type="ARBA" id="ARBA00022989"/>
    </source>
</evidence>
<organism evidence="5 6">
    <name type="scientific">Halopseudomonas pelagia</name>
    <dbReference type="NCBI Taxonomy" id="553151"/>
    <lineage>
        <taxon>Bacteria</taxon>
        <taxon>Pseudomonadati</taxon>
        <taxon>Pseudomonadota</taxon>
        <taxon>Gammaproteobacteria</taxon>
        <taxon>Pseudomonadales</taxon>
        <taxon>Pseudomonadaceae</taxon>
        <taxon>Halopseudomonas</taxon>
    </lineage>
</organism>
<accession>A0AA91U0H4</accession>
<comment type="subcellular location">
    <subcellularLocation>
        <location evidence="1">Membrane</location>
        <topology evidence="1">Single-pass membrane protein</topology>
    </subcellularLocation>
</comment>
<dbReference type="NCBIfam" id="TIGR01352">
    <property type="entry name" value="tonB_Cterm"/>
    <property type="match status" value="1"/>
</dbReference>
<evidence type="ECO:0000313" key="5">
    <source>
        <dbReference type="EMBL" id="PCC98247.1"/>
    </source>
</evidence>
<protein>
    <recommendedName>
        <fullName evidence="7">TonB C-terminal domain-containing protein</fullName>
    </recommendedName>
</protein>
<dbReference type="EMBL" id="NWMT01000221">
    <property type="protein sequence ID" value="PCC98247.1"/>
    <property type="molecule type" value="Genomic_DNA"/>
</dbReference>
<reference evidence="5 6" key="1">
    <citation type="submission" date="2017-09" db="EMBL/GenBank/DDBJ databases">
        <title>Bacterial and phytoplankton interrelationship in Kongsfjorden, an Arctic fjord.</title>
        <authorList>
            <person name="Sinha R."/>
            <person name="Krishnan K."/>
        </authorList>
    </citation>
    <scope>NUCLEOTIDE SEQUENCE [LARGE SCALE GENOMIC DNA]</scope>
    <source>
        <strain evidence="5 6">58</strain>
    </source>
</reference>
<evidence type="ECO:0008006" key="7">
    <source>
        <dbReference type="Google" id="ProtNLM"/>
    </source>
</evidence>
<dbReference type="InterPro" id="IPR006260">
    <property type="entry name" value="TonB/TolA_C"/>
</dbReference>
<evidence type="ECO:0000256" key="4">
    <source>
        <dbReference type="ARBA" id="ARBA00023136"/>
    </source>
</evidence>
<sequence>MYKPPPGYKGDPNDFKRQCYIPYEITVDANGRMLSYQINRCGDELLDAAADRAIRQAGPFPPPPGGGTAQYTIYGTAIFIK</sequence>
<dbReference type="GO" id="GO:0016020">
    <property type="term" value="C:membrane"/>
    <property type="evidence" value="ECO:0007669"/>
    <property type="project" value="UniProtKB-SubCell"/>
</dbReference>
<keyword evidence="3" id="KW-1133">Transmembrane helix</keyword>
<dbReference type="Proteomes" id="UP000243750">
    <property type="component" value="Unassembled WGS sequence"/>
</dbReference>
<proteinExistence type="predicted"/>
<dbReference type="Gene3D" id="3.30.1150.10">
    <property type="match status" value="1"/>
</dbReference>